<dbReference type="SUPFAM" id="SSF52151">
    <property type="entry name" value="FabD/lysophospholipase-like"/>
    <property type="match status" value="1"/>
</dbReference>
<dbReference type="GO" id="GO:0006633">
    <property type="term" value="P:fatty acid biosynthetic process"/>
    <property type="evidence" value="ECO:0007669"/>
    <property type="project" value="TreeGrafter"/>
</dbReference>
<evidence type="ECO:0000313" key="8">
    <source>
        <dbReference type="Proteomes" id="UP000267794"/>
    </source>
</evidence>
<evidence type="ECO:0000256" key="4">
    <source>
        <dbReference type="PIRNR" id="PIRNR000446"/>
    </source>
</evidence>
<evidence type="ECO:0000259" key="6">
    <source>
        <dbReference type="SMART" id="SM00827"/>
    </source>
</evidence>
<evidence type="ECO:0000256" key="1">
    <source>
        <dbReference type="ARBA" id="ARBA00022679"/>
    </source>
</evidence>
<feature type="active site" evidence="5">
    <location>
        <position position="193"/>
    </location>
</feature>
<dbReference type="InterPro" id="IPR016036">
    <property type="entry name" value="Malonyl_transacylase_ACP-bd"/>
</dbReference>
<dbReference type="PIRSF" id="PIRSF000446">
    <property type="entry name" value="Mct"/>
    <property type="match status" value="1"/>
</dbReference>
<feature type="domain" description="Malonyl-CoA:ACP transacylase (MAT)" evidence="6">
    <location>
        <begin position="6"/>
        <end position="296"/>
    </location>
</feature>
<dbReference type="RefSeq" id="WP_120357724.1">
    <property type="nucleotide sequence ID" value="NZ_CP017982.1"/>
</dbReference>
<reference evidence="7 8" key="1">
    <citation type="submission" date="2016-10" db="EMBL/GenBank/DDBJ databases">
        <title>Complete genomic sequencing of Lactobacillus helveticus LH99 and comparative genome analysis.</title>
        <authorList>
            <person name="Li N."/>
            <person name="You C."/>
            <person name="Liu Z."/>
        </authorList>
    </citation>
    <scope>NUCLEOTIDE SEQUENCE [LARGE SCALE GENOMIC DNA]</scope>
    <source>
        <strain evidence="7 8">LH99</strain>
    </source>
</reference>
<comment type="similarity">
    <text evidence="4">Belongs to the fabD family.</text>
</comment>
<evidence type="ECO:0000313" key="7">
    <source>
        <dbReference type="EMBL" id="AYE62469.1"/>
    </source>
</evidence>
<dbReference type="EMBL" id="CP017982">
    <property type="protein sequence ID" value="AYE62469.1"/>
    <property type="molecule type" value="Genomic_DNA"/>
</dbReference>
<evidence type="ECO:0000256" key="2">
    <source>
        <dbReference type="ARBA" id="ARBA00023315"/>
    </source>
</evidence>
<dbReference type="SUPFAM" id="SSF55048">
    <property type="entry name" value="Probable ACP-binding domain of malonyl-CoA ACP transacylase"/>
    <property type="match status" value="1"/>
</dbReference>
<dbReference type="EC" id="2.3.1.39" evidence="4"/>
<protein>
    <recommendedName>
        <fullName evidence="4">Malonyl CoA-acyl carrier protein transacylase</fullName>
        <ecNumber evidence="4">2.3.1.39</ecNumber>
    </recommendedName>
</protein>
<organism evidence="7 8">
    <name type="scientific">Lactobacillus helveticus</name>
    <name type="common">Lactobacillus suntoryeus</name>
    <dbReference type="NCBI Taxonomy" id="1587"/>
    <lineage>
        <taxon>Bacteria</taxon>
        <taxon>Bacillati</taxon>
        <taxon>Bacillota</taxon>
        <taxon>Bacilli</taxon>
        <taxon>Lactobacillales</taxon>
        <taxon>Lactobacillaceae</taxon>
        <taxon>Lactobacillus</taxon>
    </lineage>
</organism>
<feature type="active site" evidence="5">
    <location>
        <position position="84"/>
    </location>
</feature>
<dbReference type="SMART" id="SM00827">
    <property type="entry name" value="PKS_AT"/>
    <property type="match status" value="1"/>
</dbReference>
<sequence length="305" mass="33393">MKLGYLFSGQGKQFAEMGQDLYQQEPVYRQTIDQASEALNMDMSDATVFDNPVNTQVAIVAMSTGIERIINQDFGNPVGATGLSLGEYSAIVAAKGLDFSDALQLVRDRSHYMDQAGQDHPGKMAAVLKTTADMVDQAVKVGSKKGEIYAANYNTDSQIVIGGSIEGLQAATDYLHEHGVKRVVPLKMTVASHTPFMQEASDLLAKRIQDVSFNQLAFPVISNTTSQPFEVNTIKQTLIDQLINPTHFYNCIQQLTQLGVDTVVELGPGDTLMKFAKNVVANDHTFHIDSVKTLNDFRSKAKLVK</sequence>
<dbReference type="Gene3D" id="3.40.366.10">
    <property type="entry name" value="Malonyl-Coenzyme A Acyl Carrier Protein, domain 2"/>
    <property type="match status" value="1"/>
</dbReference>
<dbReference type="Pfam" id="PF00698">
    <property type="entry name" value="Acyl_transf_1"/>
    <property type="match status" value="1"/>
</dbReference>
<proteinExistence type="inferred from homology"/>
<comment type="catalytic activity">
    <reaction evidence="3 4">
        <text>holo-[ACP] + malonyl-CoA = malonyl-[ACP] + CoA</text>
        <dbReference type="Rhea" id="RHEA:41792"/>
        <dbReference type="Rhea" id="RHEA-COMP:9623"/>
        <dbReference type="Rhea" id="RHEA-COMP:9685"/>
        <dbReference type="ChEBI" id="CHEBI:57287"/>
        <dbReference type="ChEBI" id="CHEBI:57384"/>
        <dbReference type="ChEBI" id="CHEBI:64479"/>
        <dbReference type="ChEBI" id="CHEBI:78449"/>
        <dbReference type="EC" id="2.3.1.39"/>
    </reaction>
</comment>
<evidence type="ECO:0000256" key="5">
    <source>
        <dbReference type="PIRSR" id="PIRSR000446-1"/>
    </source>
</evidence>
<keyword evidence="2 4" id="KW-0012">Acyltransferase</keyword>
<dbReference type="AlphaFoldDB" id="A0A386RHM1"/>
<dbReference type="PANTHER" id="PTHR42681">
    <property type="entry name" value="MALONYL-COA-ACYL CARRIER PROTEIN TRANSACYLASE, MITOCHONDRIAL"/>
    <property type="match status" value="1"/>
</dbReference>
<keyword evidence="1 4" id="KW-0808">Transferase</keyword>
<evidence type="ECO:0000256" key="3">
    <source>
        <dbReference type="ARBA" id="ARBA00048462"/>
    </source>
</evidence>
<dbReference type="InterPro" id="IPR050858">
    <property type="entry name" value="Mal-CoA-ACP_Trans/PKS_FabD"/>
</dbReference>
<dbReference type="InterPro" id="IPR024925">
    <property type="entry name" value="Malonyl_CoA-ACP_transAc"/>
</dbReference>
<dbReference type="InterPro" id="IPR014043">
    <property type="entry name" value="Acyl_transferase_dom"/>
</dbReference>
<accession>A0A386RHM1</accession>
<name>A0A386RHM1_LACHE</name>
<dbReference type="Proteomes" id="UP000267794">
    <property type="component" value="Chromosome"/>
</dbReference>
<dbReference type="PANTHER" id="PTHR42681:SF1">
    <property type="entry name" value="MALONYL-COA-ACYL CARRIER PROTEIN TRANSACYLASE, MITOCHONDRIAL"/>
    <property type="match status" value="1"/>
</dbReference>
<dbReference type="GO" id="GO:0004314">
    <property type="term" value="F:[acyl-carrier-protein] S-malonyltransferase activity"/>
    <property type="evidence" value="ECO:0007669"/>
    <property type="project" value="UniProtKB-EC"/>
</dbReference>
<dbReference type="Gene3D" id="3.30.70.250">
    <property type="entry name" value="Malonyl-CoA ACP transacylase, ACP-binding"/>
    <property type="match status" value="1"/>
</dbReference>
<dbReference type="InterPro" id="IPR016035">
    <property type="entry name" value="Acyl_Trfase/lysoPLipase"/>
</dbReference>
<dbReference type="GO" id="GO:0005829">
    <property type="term" value="C:cytosol"/>
    <property type="evidence" value="ECO:0007669"/>
    <property type="project" value="TreeGrafter"/>
</dbReference>
<dbReference type="InterPro" id="IPR001227">
    <property type="entry name" value="Ac_transferase_dom_sf"/>
</dbReference>
<gene>
    <name evidence="7" type="ORF">BC335_2107</name>
</gene>